<evidence type="ECO:0000256" key="3">
    <source>
        <dbReference type="ARBA" id="ARBA00022475"/>
    </source>
</evidence>
<dbReference type="InterPro" id="IPR000829">
    <property type="entry name" value="DAGK"/>
</dbReference>
<evidence type="ECO:0000313" key="20">
    <source>
        <dbReference type="EMBL" id="MBE6832779.1"/>
    </source>
</evidence>
<keyword evidence="4" id="KW-0444">Lipid biosynthesis</keyword>
<dbReference type="GO" id="GO:0016301">
    <property type="term" value="F:kinase activity"/>
    <property type="evidence" value="ECO:0007669"/>
    <property type="project" value="UniProtKB-KW"/>
</dbReference>
<dbReference type="Pfam" id="PF01219">
    <property type="entry name" value="DAGK_prokar"/>
    <property type="match status" value="1"/>
</dbReference>
<keyword evidence="10 19" id="KW-1133">Transmembrane helix</keyword>
<dbReference type="GO" id="GO:0046872">
    <property type="term" value="F:metal ion binding"/>
    <property type="evidence" value="ECO:0007669"/>
    <property type="project" value="UniProtKB-KW"/>
</dbReference>
<dbReference type="GO" id="GO:0005524">
    <property type="term" value="F:ATP binding"/>
    <property type="evidence" value="ECO:0007669"/>
    <property type="project" value="UniProtKB-KW"/>
</dbReference>
<dbReference type="Gene3D" id="1.10.287.3610">
    <property type="match status" value="1"/>
</dbReference>
<evidence type="ECO:0000256" key="1">
    <source>
        <dbReference type="ARBA" id="ARBA00004651"/>
    </source>
</evidence>
<evidence type="ECO:0000256" key="6">
    <source>
        <dbReference type="ARBA" id="ARBA00022692"/>
    </source>
</evidence>
<evidence type="ECO:0000256" key="5">
    <source>
        <dbReference type="ARBA" id="ARBA00022679"/>
    </source>
</evidence>
<evidence type="ECO:0000256" key="4">
    <source>
        <dbReference type="ARBA" id="ARBA00022516"/>
    </source>
</evidence>
<evidence type="ECO:0000256" key="19">
    <source>
        <dbReference type="SAM" id="Phobius"/>
    </source>
</evidence>
<feature type="binding site" evidence="18">
    <location>
        <position position="75"/>
    </location>
    <ligand>
        <name>a divalent metal cation</name>
        <dbReference type="ChEBI" id="CHEBI:60240"/>
    </ligand>
</feature>
<keyword evidence="11" id="KW-0443">Lipid metabolism</keyword>
<keyword evidence="18" id="KW-0460">Magnesium</keyword>
<dbReference type="PANTHER" id="PTHR34299">
    <property type="entry name" value="DIACYLGLYCEROL KINASE"/>
    <property type="match status" value="1"/>
</dbReference>
<dbReference type="GO" id="GO:0005886">
    <property type="term" value="C:plasma membrane"/>
    <property type="evidence" value="ECO:0007669"/>
    <property type="project" value="UniProtKB-SubCell"/>
</dbReference>
<dbReference type="Proteomes" id="UP000754750">
    <property type="component" value="Unassembled WGS sequence"/>
</dbReference>
<evidence type="ECO:0000256" key="9">
    <source>
        <dbReference type="ARBA" id="ARBA00022840"/>
    </source>
</evidence>
<evidence type="ECO:0000256" key="17">
    <source>
        <dbReference type="PIRSR" id="PIRSR600829-3"/>
    </source>
</evidence>
<dbReference type="PANTHER" id="PTHR34299:SF1">
    <property type="entry name" value="DIACYLGLYCEROL KINASE"/>
    <property type="match status" value="1"/>
</dbReference>
<dbReference type="AlphaFoldDB" id="A0A928KW88"/>
<evidence type="ECO:0000256" key="14">
    <source>
        <dbReference type="ARBA" id="ARBA00023264"/>
    </source>
</evidence>
<dbReference type="CDD" id="cd14265">
    <property type="entry name" value="UDPK_IM_like"/>
    <property type="match status" value="1"/>
</dbReference>
<evidence type="ECO:0000256" key="10">
    <source>
        <dbReference type="ARBA" id="ARBA00022989"/>
    </source>
</evidence>
<keyword evidence="5" id="KW-0808">Transferase</keyword>
<keyword evidence="14" id="KW-1208">Phospholipid metabolism</keyword>
<evidence type="ECO:0000256" key="2">
    <source>
        <dbReference type="ARBA" id="ARBA00005967"/>
    </source>
</evidence>
<keyword evidence="3" id="KW-1003">Cell membrane</keyword>
<keyword evidence="9 17" id="KW-0067">ATP-binding</keyword>
<reference evidence="20" key="1">
    <citation type="submission" date="2019-04" db="EMBL/GenBank/DDBJ databases">
        <title>Evolution of Biomass-Degrading Anaerobic Consortia Revealed by Metagenomics.</title>
        <authorList>
            <person name="Peng X."/>
        </authorList>
    </citation>
    <scope>NUCLEOTIDE SEQUENCE</scope>
    <source>
        <strain evidence="20">SIG551</strain>
    </source>
</reference>
<dbReference type="GO" id="GO:0008654">
    <property type="term" value="P:phospholipid biosynthetic process"/>
    <property type="evidence" value="ECO:0007669"/>
    <property type="project" value="UniProtKB-KW"/>
</dbReference>
<sequence>MKSKRKKRFLKSLKYAFRGVIYCINNERNMRIHTVAALYVFAFSFFFDLTRTQYALLFITFAMVIGAELFNTVAEEISDMLASSFHPVVRIIKDLAAGAVLVFAGFAVGVGLCLFWRPAVLLSIIRLFWYNPPYLCALVLVTAAGMVYILLGPVGIRDTLHRNKNKKLNQK</sequence>
<comment type="cofactor">
    <cofactor evidence="18">
        <name>Mg(2+)</name>
        <dbReference type="ChEBI" id="CHEBI:18420"/>
    </cofactor>
    <text evidence="18">Mn(2+), Zn(2+), Cd(2+) and Co(2+) support activity to lesser extents.</text>
</comment>
<keyword evidence="6 19" id="KW-0812">Transmembrane</keyword>
<evidence type="ECO:0000256" key="18">
    <source>
        <dbReference type="PIRSR" id="PIRSR600829-4"/>
    </source>
</evidence>
<evidence type="ECO:0000256" key="13">
    <source>
        <dbReference type="ARBA" id="ARBA00023209"/>
    </source>
</evidence>
<feature type="binding site" evidence="17">
    <location>
        <position position="27"/>
    </location>
    <ligand>
        <name>ATP</name>
        <dbReference type="ChEBI" id="CHEBI:30616"/>
    </ligand>
</feature>
<evidence type="ECO:0000256" key="8">
    <source>
        <dbReference type="ARBA" id="ARBA00022777"/>
    </source>
</evidence>
<keyword evidence="18" id="KW-0479">Metal-binding</keyword>
<dbReference type="InterPro" id="IPR036945">
    <property type="entry name" value="DAGK_sf"/>
</dbReference>
<name>A0A928KW88_9FIRM</name>
<feature type="binding site" evidence="16">
    <location>
        <position position="8"/>
    </location>
    <ligand>
        <name>substrate</name>
    </ligand>
</feature>
<feature type="transmembrane region" description="Helical" evidence="19">
    <location>
        <begin position="53"/>
        <end position="74"/>
    </location>
</feature>
<dbReference type="EMBL" id="SVNY01000002">
    <property type="protein sequence ID" value="MBE6832779.1"/>
    <property type="molecule type" value="Genomic_DNA"/>
</dbReference>
<keyword evidence="7 17" id="KW-0547">Nucleotide-binding</keyword>
<evidence type="ECO:0000256" key="11">
    <source>
        <dbReference type="ARBA" id="ARBA00023098"/>
    </source>
</evidence>
<evidence type="ECO:0000313" key="21">
    <source>
        <dbReference type="Proteomes" id="UP000754750"/>
    </source>
</evidence>
<accession>A0A928KW88</accession>
<feature type="binding site" evidence="17">
    <location>
        <position position="75"/>
    </location>
    <ligand>
        <name>ATP</name>
        <dbReference type="ChEBI" id="CHEBI:30616"/>
    </ligand>
</feature>
<keyword evidence="12 19" id="KW-0472">Membrane</keyword>
<comment type="subcellular location">
    <subcellularLocation>
        <location evidence="1">Cell membrane</location>
        <topology evidence="1">Multi-pass membrane protein</topology>
    </subcellularLocation>
</comment>
<feature type="transmembrane region" description="Helical" evidence="19">
    <location>
        <begin position="137"/>
        <end position="156"/>
    </location>
</feature>
<comment type="similarity">
    <text evidence="2">Belongs to the bacterial diacylglycerol kinase family.</text>
</comment>
<feature type="binding site" evidence="17">
    <location>
        <position position="8"/>
    </location>
    <ligand>
        <name>ATP</name>
        <dbReference type="ChEBI" id="CHEBI:30616"/>
    </ligand>
</feature>
<evidence type="ECO:0000256" key="15">
    <source>
        <dbReference type="PIRSR" id="PIRSR600829-1"/>
    </source>
</evidence>
<feature type="transmembrane region" description="Helical" evidence="19">
    <location>
        <begin position="95"/>
        <end position="117"/>
    </location>
</feature>
<keyword evidence="8 20" id="KW-0418">Kinase</keyword>
<feature type="binding site" evidence="17">
    <location>
        <begin position="93"/>
        <end position="94"/>
    </location>
    <ligand>
        <name>ATP</name>
        <dbReference type="ChEBI" id="CHEBI:30616"/>
    </ligand>
</feature>
<feature type="binding site" evidence="17">
    <location>
        <position position="15"/>
    </location>
    <ligand>
        <name>ATP</name>
        <dbReference type="ChEBI" id="CHEBI:30616"/>
    </ligand>
</feature>
<dbReference type="RefSeq" id="WP_326840046.1">
    <property type="nucleotide sequence ID" value="NZ_SVNY01000002.1"/>
</dbReference>
<gene>
    <name evidence="20" type="ORF">E7512_04235</name>
</gene>
<evidence type="ECO:0000256" key="16">
    <source>
        <dbReference type="PIRSR" id="PIRSR600829-2"/>
    </source>
</evidence>
<feature type="active site" description="Proton acceptor" evidence="15">
    <location>
        <position position="68"/>
    </location>
</feature>
<evidence type="ECO:0000256" key="12">
    <source>
        <dbReference type="ARBA" id="ARBA00023136"/>
    </source>
</evidence>
<feature type="binding site" evidence="18">
    <location>
        <position position="27"/>
    </location>
    <ligand>
        <name>a divalent metal cation</name>
        <dbReference type="ChEBI" id="CHEBI:60240"/>
    </ligand>
</feature>
<organism evidence="20 21">
    <name type="scientific">Faecalispora sporosphaeroides</name>
    <dbReference type="NCBI Taxonomy" id="1549"/>
    <lineage>
        <taxon>Bacteria</taxon>
        <taxon>Bacillati</taxon>
        <taxon>Bacillota</taxon>
        <taxon>Clostridia</taxon>
        <taxon>Eubacteriales</taxon>
        <taxon>Oscillospiraceae</taxon>
        <taxon>Faecalispora</taxon>
    </lineage>
</organism>
<evidence type="ECO:0000256" key="7">
    <source>
        <dbReference type="ARBA" id="ARBA00022741"/>
    </source>
</evidence>
<feature type="transmembrane region" description="Helical" evidence="19">
    <location>
        <begin position="30"/>
        <end position="47"/>
    </location>
</feature>
<protein>
    <submittedName>
        <fullName evidence="20">Diacylglycerol kinase family protein</fullName>
    </submittedName>
</protein>
<comment type="caution">
    <text evidence="20">The sequence shown here is derived from an EMBL/GenBank/DDBJ whole genome shotgun (WGS) entry which is preliminary data.</text>
</comment>
<keyword evidence="13" id="KW-0594">Phospholipid biosynthesis</keyword>
<proteinExistence type="inferred from homology"/>
<feature type="binding site" evidence="16">
    <location>
        <position position="68"/>
    </location>
    <ligand>
        <name>substrate</name>
    </ligand>
</feature>
<dbReference type="InterPro" id="IPR033717">
    <property type="entry name" value="UDPK"/>
</dbReference>